<reference evidence="3" key="1">
    <citation type="journal article" date="2011" name="J. Bacteriol.">
        <title>Genome sequences of eight morphologically diverse alphaproteobacteria.</title>
        <authorList>
            <consortium name="US DOE Joint Genome Institute"/>
            <person name="Brown P.J."/>
            <person name="Kysela D.T."/>
            <person name="Buechlein A."/>
            <person name="Hemmerich C."/>
            <person name="Brun Y.V."/>
        </authorList>
    </citation>
    <scope>NUCLEOTIDE SEQUENCE [LARGE SCALE GENOMIC DNA]</scope>
    <source>
        <strain evidence="3">ATCC 17100 / ATH 3.1.1 / DSM 162 / LMG 4299</strain>
    </source>
</reference>
<feature type="region of interest" description="Disordered" evidence="1">
    <location>
        <begin position="52"/>
        <end position="92"/>
    </location>
</feature>
<evidence type="ECO:0000313" key="3">
    <source>
        <dbReference type="Proteomes" id="UP000001399"/>
    </source>
</evidence>
<accession>E3I7Q5</accession>
<dbReference type="Proteomes" id="UP000001399">
    <property type="component" value="Chromosome"/>
</dbReference>
<dbReference type="EMBL" id="CP002292">
    <property type="protein sequence ID" value="ADP69671.1"/>
    <property type="molecule type" value="Genomic_DNA"/>
</dbReference>
<protein>
    <submittedName>
        <fullName evidence="2">Uncharacterized protein</fullName>
    </submittedName>
</protein>
<proteinExistence type="predicted"/>
<dbReference type="KEGG" id="rva:Rvan_0385"/>
<organism evidence="2 3">
    <name type="scientific">Rhodomicrobium vannielii (strain ATCC 17100 / DSM 162 / LMG 4299 / NCIMB 10020 / ATH 3.1.1)</name>
    <dbReference type="NCBI Taxonomy" id="648757"/>
    <lineage>
        <taxon>Bacteria</taxon>
        <taxon>Pseudomonadati</taxon>
        <taxon>Pseudomonadota</taxon>
        <taxon>Alphaproteobacteria</taxon>
        <taxon>Hyphomicrobiales</taxon>
        <taxon>Hyphomicrobiaceae</taxon>
        <taxon>Rhodomicrobium</taxon>
    </lineage>
</organism>
<evidence type="ECO:0000256" key="1">
    <source>
        <dbReference type="SAM" id="MobiDB-lite"/>
    </source>
</evidence>
<dbReference type="STRING" id="648757.Rvan_0385"/>
<sequence length="92" mass="10049">MLSLSVSMQRIAENALVHENLAAAYNKHAASLGSEGVPGESYVCFSVKGWRQKKNSTRYQRDTARAGVGNGGLDPRPMSRSRRRPSDIRSSA</sequence>
<dbReference type="AlphaFoldDB" id="E3I7Q5"/>
<evidence type="ECO:0000313" key="2">
    <source>
        <dbReference type="EMBL" id="ADP69671.1"/>
    </source>
</evidence>
<name>E3I7Q5_RHOVT</name>
<dbReference type="HOGENOM" id="CLU_2411279_0_0_5"/>
<gene>
    <name evidence="2" type="ordered locus">Rvan_0385</name>
</gene>
<keyword evidence="3" id="KW-1185">Reference proteome</keyword>